<dbReference type="AlphaFoldDB" id="B9Y572"/>
<dbReference type="HOGENOM" id="CLU_3310951_0_0_9"/>
<dbReference type="EMBL" id="ACCF01000054">
    <property type="protein sequence ID" value="EEF68985.1"/>
    <property type="molecule type" value="Genomic_DNA"/>
</dbReference>
<gene>
    <name evidence="1" type="ORF">HOLDEFILI_00953</name>
</gene>
<accession>B9Y572</accession>
<name>B9Y572_9FIRM</name>
<sequence length="39" mass="4716">MKNSLIFFYNLNLKINQVFSKLHQIGKDYLEDKLDTNNR</sequence>
<organism evidence="1 2">
    <name type="scientific">Holdemania filiformis DSM 12042</name>
    <dbReference type="NCBI Taxonomy" id="545696"/>
    <lineage>
        <taxon>Bacteria</taxon>
        <taxon>Bacillati</taxon>
        <taxon>Bacillota</taxon>
        <taxon>Erysipelotrichia</taxon>
        <taxon>Erysipelotrichales</taxon>
        <taxon>Erysipelotrichaceae</taxon>
        <taxon>Holdemania</taxon>
    </lineage>
</organism>
<protein>
    <submittedName>
        <fullName evidence="1">Uncharacterized protein</fullName>
    </submittedName>
</protein>
<reference evidence="1 2" key="2">
    <citation type="submission" date="2009-02" db="EMBL/GenBank/DDBJ databases">
        <title>Draft genome sequence of Holdemania filiformis DSM 12042.</title>
        <authorList>
            <person name="Sudarsanam P."/>
            <person name="Ley R."/>
            <person name="Guruge J."/>
            <person name="Turnbaugh P.J."/>
            <person name="Mahowald M."/>
            <person name="Liep D."/>
            <person name="Gordon J."/>
        </authorList>
    </citation>
    <scope>NUCLEOTIDE SEQUENCE [LARGE SCALE GENOMIC DNA]</scope>
    <source>
        <strain evidence="1 2">DSM 12042</strain>
    </source>
</reference>
<comment type="caution">
    <text evidence="1">The sequence shown here is derived from an EMBL/GenBank/DDBJ whole genome shotgun (WGS) entry which is preliminary data.</text>
</comment>
<evidence type="ECO:0000313" key="1">
    <source>
        <dbReference type="EMBL" id="EEF68985.1"/>
    </source>
</evidence>
<dbReference type="Proteomes" id="UP000005950">
    <property type="component" value="Unassembled WGS sequence"/>
</dbReference>
<reference evidence="1 2" key="1">
    <citation type="submission" date="2008-12" db="EMBL/GenBank/DDBJ databases">
        <authorList>
            <person name="Fulton L."/>
            <person name="Clifton S."/>
            <person name="Fulton B."/>
            <person name="Xu J."/>
            <person name="Minx P."/>
            <person name="Pepin K.H."/>
            <person name="Johnson M."/>
            <person name="Bhonagiri V."/>
            <person name="Nash W.E."/>
            <person name="Mardis E.R."/>
            <person name="Wilson R.K."/>
        </authorList>
    </citation>
    <scope>NUCLEOTIDE SEQUENCE [LARGE SCALE GENOMIC DNA]</scope>
    <source>
        <strain evidence="1 2">DSM 12042</strain>
    </source>
</reference>
<evidence type="ECO:0000313" key="2">
    <source>
        <dbReference type="Proteomes" id="UP000005950"/>
    </source>
</evidence>
<dbReference type="STRING" id="545696.HOLDEFILI_00953"/>
<proteinExistence type="predicted"/>